<comment type="caution">
    <text evidence="1">The sequence shown here is derived from an EMBL/GenBank/DDBJ whole genome shotgun (WGS) entry which is preliminary data.</text>
</comment>
<organism evidence="1">
    <name type="scientific">bioreactor metagenome</name>
    <dbReference type="NCBI Taxonomy" id="1076179"/>
    <lineage>
        <taxon>unclassified sequences</taxon>
        <taxon>metagenomes</taxon>
        <taxon>ecological metagenomes</taxon>
    </lineage>
</organism>
<dbReference type="EMBL" id="VSSQ01011846">
    <property type="protein sequence ID" value="MPM47852.1"/>
    <property type="molecule type" value="Genomic_DNA"/>
</dbReference>
<proteinExistence type="predicted"/>
<gene>
    <name evidence="1" type="ORF">SDC9_94573</name>
</gene>
<evidence type="ECO:0000313" key="1">
    <source>
        <dbReference type="EMBL" id="MPM47852.1"/>
    </source>
</evidence>
<reference evidence="1" key="1">
    <citation type="submission" date="2019-08" db="EMBL/GenBank/DDBJ databases">
        <authorList>
            <person name="Kucharzyk K."/>
            <person name="Murdoch R.W."/>
            <person name="Higgins S."/>
            <person name="Loffler F."/>
        </authorList>
    </citation>
    <scope>NUCLEOTIDE SEQUENCE</scope>
</reference>
<dbReference type="AlphaFoldDB" id="A0A645A459"/>
<sequence>MFELLFLLFFAQVQVDANVMGAFILAQVEDLKSAEVFAPGLELTLHANEPFARGVDGKLAQVTADPLAPQLFGYRQGGAGAAKEVGYQTAFVGRGFDDSFEQGFRFLSRIFNPFTYARL</sequence>
<name>A0A645A459_9ZZZZ</name>
<protein>
    <submittedName>
        <fullName evidence="1">Uncharacterized protein</fullName>
    </submittedName>
</protein>
<accession>A0A645A459</accession>